<feature type="transmembrane region" description="Helical" evidence="2">
    <location>
        <begin position="6"/>
        <end position="24"/>
    </location>
</feature>
<dbReference type="KEGG" id="atq:GH723_08665"/>
<keyword evidence="2" id="KW-0472">Membrane</keyword>
<evidence type="ECO:0000313" key="4">
    <source>
        <dbReference type="Proteomes" id="UP000334019"/>
    </source>
</evidence>
<name>A0A5Q2RHZ1_9ACTN</name>
<feature type="region of interest" description="Disordered" evidence="1">
    <location>
        <begin position="57"/>
        <end position="83"/>
    </location>
</feature>
<keyword evidence="4" id="KW-1185">Reference proteome</keyword>
<dbReference type="RefSeq" id="WP_153759272.1">
    <property type="nucleotide sequence ID" value="NZ_CP045851.1"/>
</dbReference>
<keyword evidence="2" id="KW-0812">Transmembrane</keyword>
<evidence type="ECO:0000256" key="1">
    <source>
        <dbReference type="SAM" id="MobiDB-lite"/>
    </source>
</evidence>
<proteinExistence type="predicted"/>
<accession>A0A5Q2RHZ1</accession>
<dbReference type="AlphaFoldDB" id="A0A5Q2RHZ1"/>
<organism evidence="3 4">
    <name type="scientific">Actinomarinicola tropica</name>
    <dbReference type="NCBI Taxonomy" id="2789776"/>
    <lineage>
        <taxon>Bacteria</taxon>
        <taxon>Bacillati</taxon>
        <taxon>Actinomycetota</taxon>
        <taxon>Acidimicrobiia</taxon>
        <taxon>Acidimicrobiales</taxon>
        <taxon>Iamiaceae</taxon>
        <taxon>Actinomarinicola</taxon>
    </lineage>
</organism>
<keyword evidence="2" id="KW-1133">Transmembrane helix</keyword>
<protein>
    <recommendedName>
        <fullName evidence="5">YtxH domain-containing protein</fullName>
    </recommendedName>
</protein>
<dbReference type="EMBL" id="CP045851">
    <property type="protein sequence ID" value="QGG95164.1"/>
    <property type="molecule type" value="Genomic_DNA"/>
</dbReference>
<gene>
    <name evidence="3" type="ORF">GH723_08665</name>
</gene>
<evidence type="ECO:0000256" key="2">
    <source>
        <dbReference type="SAM" id="Phobius"/>
    </source>
</evidence>
<evidence type="ECO:0000313" key="3">
    <source>
        <dbReference type="EMBL" id="QGG95164.1"/>
    </source>
</evidence>
<dbReference type="Proteomes" id="UP000334019">
    <property type="component" value="Chromosome"/>
</dbReference>
<evidence type="ECO:0008006" key="5">
    <source>
        <dbReference type="Google" id="ProtNLM"/>
    </source>
</evidence>
<feature type="compositionally biased region" description="Basic and acidic residues" evidence="1">
    <location>
        <begin position="57"/>
        <end position="77"/>
    </location>
</feature>
<reference evidence="3 4" key="1">
    <citation type="submission" date="2019-11" db="EMBL/GenBank/DDBJ databases">
        <authorList>
            <person name="He Y."/>
        </authorList>
    </citation>
    <scope>NUCLEOTIDE SEQUENCE [LARGE SCALE GENOMIC DNA]</scope>
    <source>
        <strain evidence="3 4">SCSIO 58843</strain>
    </source>
</reference>
<sequence length="83" mass="9229">MFKRLYWLTVGSILGFTAAVWGMVRARQAAAKLTPAGMRADADAALRQLRRDLGAALREGREGMRETEDRLRADLAGRRGTPR</sequence>